<dbReference type="PROSITE" id="PS00198">
    <property type="entry name" value="4FE4S_FER_1"/>
    <property type="match status" value="1"/>
</dbReference>
<dbReference type="PANTHER" id="PTHR43560:SF1">
    <property type="entry name" value="ION-TRANSLOCATING OXIDOREDUCTASE COMPLEX SUBUNIT B"/>
    <property type="match status" value="1"/>
</dbReference>
<comment type="function">
    <text evidence="10">Part of a membrane-bound complex that couples electron transfer with translocation of ions across the membrane.</text>
</comment>
<dbReference type="Pfam" id="PF04060">
    <property type="entry name" value="FeS"/>
    <property type="match status" value="1"/>
</dbReference>
<dbReference type="Pfam" id="PF00037">
    <property type="entry name" value="Fer4"/>
    <property type="match status" value="1"/>
</dbReference>
<name>A0A839K5I3_9FIRM</name>
<feature type="binding site" evidence="10">
    <location>
        <position position="183"/>
    </location>
    <ligand>
        <name>[4Fe-4S] cluster</name>
        <dbReference type="ChEBI" id="CHEBI:49883"/>
        <label>3</label>
    </ligand>
</feature>
<dbReference type="Pfam" id="PF12838">
    <property type="entry name" value="Fer4_7"/>
    <property type="match status" value="1"/>
</dbReference>
<dbReference type="InterPro" id="IPR050395">
    <property type="entry name" value="4Fe4S_Ferredoxin_RnfB"/>
</dbReference>
<feature type="domain" description="4Fe-4S ferredoxin-type" evidence="12">
    <location>
        <begin position="215"/>
        <end position="244"/>
    </location>
</feature>
<dbReference type="InterPro" id="IPR010207">
    <property type="entry name" value="Elect_transpt_cplx_RnfB/RsxB"/>
</dbReference>
<dbReference type="InterPro" id="IPR007202">
    <property type="entry name" value="4Fe-4S_dom"/>
</dbReference>
<feature type="binding site" evidence="10">
    <location>
        <position position="147"/>
    </location>
    <ligand>
        <name>[4Fe-4S] cluster</name>
        <dbReference type="ChEBI" id="CHEBI:49883"/>
        <label>2</label>
    </ligand>
</feature>
<evidence type="ECO:0000259" key="12">
    <source>
        <dbReference type="PROSITE" id="PS51379"/>
    </source>
</evidence>
<keyword evidence="3 10" id="KW-0479">Metal-binding</keyword>
<evidence type="ECO:0000256" key="4">
    <source>
        <dbReference type="ARBA" id="ARBA00022737"/>
    </source>
</evidence>
<dbReference type="InterPro" id="IPR017900">
    <property type="entry name" value="4Fe4S_Fe_S_CS"/>
</dbReference>
<protein>
    <recommendedName>
        <fullName evidence="10">Ion-translocating oxidoreductase complex subunit B</fullName>
        <ecNumber evidence="10">7.-.-.-</ecNumber>
    </recommendedName>
    <alternativeName>
        <fullName evidence="10">Rnf electron transport complex subunit B</fullName>
    </alternativeName>
</protein>
<dbReference type="EMBL" id="JACEGA010000001">
    <property type="protein sequence ID" value="MBB2184319.1"/>
    <property type="molecule type" value="Genomic_DNA"/>
</dbReference>
<feature type="binding site" evidence="10">
    <location>
        <position position="157"/>
    </location>
    <ligand>
        <name>[4Fe-4S] cluster</name>
        <dbReference type="ChEBI" id="CHEBI:49883"/>
        <label>2</label>
    </ligand>
</feature>
<feature type="transmembrane region" description="Helical" evidence="11">
    <location>
        <begin position="12"/>
        <end position="35"/>
    </location>
</feature>
<evidence type="ECO:0000256" key="10">
    <source>
        <dbReference type="HAMAP-Rule" id="MF_00463"/>
    </source>
</evidence>
<evidence type="ECO:0000259" key="13">
    <source>
        <dbReference type="PROSITE" id="PS51656"/>
    </source>
</evidence>
<feature type="binding site" evidence="10">
    <location>
        <position position="190"/>
    </location>
    <ligand>
        <name>[4Fe-4S] cluster</name>
        <dbReference type="ChEBI" id="CHEBI:49883"/>
        <label>2</label>
    </ligand>
</feature>
<keyword evidence="11" id="KW-1133">Transmembrane helix</keyword>
<feature type="binding site" evidence="10">
    <location>
        <position position="180"/>
    </location>
    <ligand>
        <name>[4Fe-4S] cluster</name>
        <dbReference type="ChEBI" id="CHEBI:49883"/>
        <label>3</label>
    </ligand>
</feature>
<feature type="binding site" evidence="10">
    <location>
        <position position="151"/>
    </location>
    <ligand>
        <name>[4Fe-4S] cluster</name>
        <dbReference type="ChEBI" id="CHEBI:49883"/>
        <label>2</label>
    </ligand>
</feature>
<proteinExistence type="inferred from homology"/>
<dbReference type="InterPro" id="IPR017896">
    <property type="entry name" value="4Fe4S_Fe-S-bd"/>
</dbReference>
<dbReference type="PROSITE" id="PS51656">
    <property type="entry name" value="4FE4S"/>
    <property type="match status" value="1"/>
</dbReference>
<feature type="binding site" evidence="10">
    <location>
        <position position="66"/>
    </location>
    <ligand>
        <name>[4Fe-4S] cluster</name>
        <dbReference type="ChEBI" id="CHEBI:49883"/>
        <label>1</label>
    </ligand>
</feature>
<evidence type="ECO:0000313" key="15">
    <source>
        <dbReference type="Proteomes" id="UP000574276"/>
    </source>
</evidence>
<dbReference type="Gene3D" id="3.30.70.20">
    <property type="match status" value="2"/>
</dbReference>
<keyword evidence="1 10" id="KW-0813">Transport</keyword>
<dbReference type="NCBIfam" id="TIGR01944">
    <property type="entry name" value="rnfB"/>
    <property type="match status" value="1"/>
</dbReference>
<feature type="region of interest" description="Hydrophobic" evidence="10">
    <location>
        <begin position="1"/>
        <end position="35"/>
    </location>
</feature>
<keyword evidence="15" id="KW-1185">Reference proteome</keyword>
<reference evidence="14 15" key="1">
    <citation type="submission" date="2020-07" db="EMBL/GenBank/DDBJ databases">
        <title>Characterization and genome sequencing of isolate MD1, a novel member within the family Lachnospiraceae.</title>
        <authorList>
            <person name="Rettenmaier R."/>
            <person name="Di Bello L."/>
            <person name="Zinser C."/>
            <person name="Scheitz K."/>
            <person name="Liebl W."/>
            <person name="Zverlov V."/>
        </authorList>
    </citation>
    <scope>NUCLEOTIDE SEQUENCE [LARGE SCALE GENOMIC DNA]</scope>
    <source>
        <strain evidence="14 15">MD1</strain>
    </source>
</reference>
<dbReference type="PROSITE" id="PS51379">
    <property type="entry name" value="4FE4S_FER_2"/>
    <property type="match status" value="3"/>
</dbReference>
<keyword evidence="7 10" id="KW-0408">Iron</keyword>
<evidence type="ECO:0000256" key="1">
    <source>
        <dbReference type="ARBA" id="ARBA00022448"/>
    </source>
</evidence>
<comment type="similarity">
    <text evidence="10">Belongs to the 4Fe4S bacterial-type ferredoxin family. RnfB subfamily.</text>
</comment>
<evidence type="ECO:0000256" key="11">
    <source>
        <dbReference type="SAM" id="Phobius"/>
    </source>
</evidence>
<dbReference type="Gene3D" id="1.10.15.40">
    <property type="entry name" value="Electron transport complex subunit B, putative Fe-S cluster"/>
    <property type="match status" value="1"/>
</dbReference>
<dbReference type="GO" id="GO:0022900">
    <property type="term" value="P:electron transport chain"/>
    <property type="evidence" value="ECO:0007669"/>
    <property type="project" value="UniProtKB-UniRule"/>
</dbReference>
<feature type="domain" description="4Fe-4S" evidence="13">
    <location>
        <begin position="41"/>
        <end position="100"/>
    </location>
</feature>
<evidence type="ECO:0000256" key="8">
    <source>
        <dbReference type="ARBA" id="ARBA00023014"/>
    </source>
</evidence>
<keyword evidence="10" id="KW-1003">Cell membrane</keyword>
<dbReference type="CDD" id="cd10549">
    <property type="entry name" value="MtMvhB_like"/>
    <property type="match status" value="1"/>
</dbReference>
<comment type="caution">
    <text evidence="14">The sequence shown here is derived from an EMBL/GenBank/DDBJ whole genome shotgun (WGS) entry which is preliminary data.</text>
</comment>
<keyword evidence="6 10" id="KW-0249">Electron transport</keyword>
<feature type="binding site" evidence="10">
    <location>
        <position position="58"/>
    </location>
    <ligand>
        <name>[4Fe-4S] cluster</name>
        <dbReference type="ChEBI" id="CHEBI:49883"/>
        <label>1</label>
    </ligand>
</feature>
<feature type="binding site" evidence="10">
    <location>
        <position position="186"/>
    </location>
    <ligand>
        <name>[4Fe-4S] cluster</name>
        <dbReference type="ChEBI" id="CHEBI:49883"/>
        <label>3</label>
    </ligand>
</feature>
<comment type="caution">
    <text evidence="10">Lacks conserved residue(s) required for the propagation of feature annotation.</text>
</comment>
<evidence type="ECO:0000256" key="3">
    <source>
        <dbReference type="ARBA" id="ARBA00022723"/>
    </source>
</evidence>
<dbReference type="HAMAP" id="MF_00463">
    <property type="entry name" value="RsxB_RnfB"/>
    <property type="match status" value="1"/>
</dbReference>
<dbReference type="EC" id="7.-.-.-" evidence="10"/>
<evidence type="ECO:0000256" key="9">
    <source>
        <dbReference type="ARBA" id="ARBA00023136"/>
    </source>
</evidence>
<comment type="cofactor">
    <cofactor evidence="10">
        <name>[4Fe-4S] cluster</name>
        <dbReference type="ChEBI" id="CHEBI:49883"/>
    </cofactor>
    <text evidence="10">Binds 3 [4Fe-4S] clusters.</text>
</comment>
<keyword evidence="4 10" id="KW-0677">Repeat</keyword>
<dbReference type="GO" id="GO:0046872">
    <property type="term" value="F:metal ion binding"/>
    <property type="evidence" value="ECO:0007669"/>
    <property type="project" value="UniProtKB-KW"/>
</dbReference>
<evidence type="ECO:0000256" key="7">
    <source>
        <dbReference type="ARBA" id="ARBA00023004"/>
    </source>
</evidence>
<evidence type="ECO:0000256" key="6">
    <source>
        <dbReference type="ARBA" id="ARBA00022982"/>
    </source>
</evidence>
<dbReference type="AlphaFoldDB" id="A0A839K5I3"/>
<keyword evidence="8 10" id="KW-0411">Iron-sulfur</keyword>
<evidence type="ECO:0000313" key="14">
    <source>
        <dbReference type="EMBL" id="MBB2184319.1"/>
    </source>
</evidence>
<dbReference type="GO" id="GO:0005886">
    <property type="term" value="C:plasma membrane"/>
    <property type="evidence" value="ECO:0007669"/>
    <property type="project" value="UniProtKB-SubCell"/>
</dbReference>
<feature type="domain" description="4Fe-4S ferredoxin-type" evidence="12">
    <location>
        <begin position="171"/>
        <end position="200"/>
    </location>
</feature>
<dbReference type="GO" id="GO:0009055">
    <property type="term" value="F:electron transfer activity"/>
    <property type="evidence" value="ECO:0007669"/>
    <property type="project" value="InterPro"/>
</dbReference>
<comment type="subunit">
    <text evidence="10">The complex is composed of six subunits: RnfA, RnfB, RnfC, RnfD, RnfE and RnfG.</text>
</comment>
<sequence>MIGAVGAVSLQGVGIATVVVGATGLFIGLFLGFAAKKFEVEIDEREVKVRELLPGANCGGCGYPGCDGLANAIAEGKAPVNACPVANSDAHKAIAEVMGTVAEETEKTVAYVKCSGTCDKTEVKYEYYGVMDCKKAALVPGKGNKKCSYGCMGFGSCVKVCAFDAIHIVNGIAVVDKEKCSGCSKCTAECPNKLIDMVPVKAKHLVACGSNDKGKDVKAACSAGCIGCKLCVKACEFDAIHVENNLALIDYSKCTNCGKCAAVCPVKVIQVEK</sequence>
<keyword evidence="11" id="KW-0812">Transmembrane</keyword>
<keyword evidence="5 10" id="KW-1278">Translocase</keyword>
<dbReference type="PANTHER" id="PTHR43560">
    <property type="entry name" value="ION-TRANSLOCATING OXIDOREDUCTASE COMPLEX SUBUNIT B"/>
    <property type="match status" value="1"/>
</dbReference>
<dbReference type="Proteomes" id="UP000574276">
    <property type="component" value="Unassembled WGS sequence"/>
</dbReference>
<feature type="binding site" evidence="10">
    <location>
        <position position="83"/>
    </location>
    <ligand>
        <name>[4Fe-4S] cluster</name>
        <dbReference type="ChEBI" id="CHEBI:49883"/>
        <label>1</label>
    </ligand>
</feature>
<accession>A0A839K5I3</accession>
<keyword evidence="2 10" id="KW-0004">4Fe-4S</keyword>
<gene>
    <name evidence="10" type="primary">rnfB</name>
    <name evidence="14" type="ORF">H0486_15670</name>
</gene>
<comment type="subcellular location">
    <subcellularLocation>
        <location evidence="10">Cell membrane</location>
    </subcellularLocation>
</comment>
<dbReference type="RefSeq" id="WP_228354458.1">
    <property type="nucleotide sequence ID" value="NZ_JACEGA010000001.1"/>
</dbReference>
<dbReference type="GO" id="GO:0051539">
    <property type="term" value="F:4 iron, 4 sulfur cluster binding"/>
    <property type="evidence" value="ECO:0007669"/>
    <property type="project" value="UniProtKB-UniRule"/>
</dbReference>
<dbReference type="SUPFAM" id="SSF54862">
    <property type="entry name" value="4Fe-4S ferredoxins"/>
    <property type="match status" value="2"/>
</dbReference>
<evidence type="ECO:0000256" key="2">
    <source>
        <dbReference type="ARBA" id="ARBA00022485"/>
    </source>
</evidence>
<feature type="binding site" evidence="10">
    <location>
        <position position="61"/>
    </location>
    <ligand>
        <name>[4Fe-4S] cluster</name>
        <dbReference type="ChEBI" id="CHEBI:49883"/>
        <label>1</label>
    </ligand>
</feature>
<evidence type="ECO:0000256" key="5">
    <source>
        <dbReference type="ARBA" id="ARBA00022967"/>
    </source>
</evidence>
<feature type="binding site" evidence="10">
    <location>
        <position position="161"/>
    </location>
    <ligand>
        <name>[4Fe-4S] cluster</name>
        <dbReference type="ChEBI" id="CHEBI:49883"/>
        <label>3</label>
    </ligand>
</feature>
<keyword evidence="9 10" id="KW-0472">Membrane</keyword>
<organism evidence="14 15">
    <name type="scientific">Variimorphobacter saccharofermentans</name>
    <dbReference type="NCBI Taxonomy" id="2755051"/>
    <lineage>
        <taxon>Bacteria</taxon>
        <taxon>Bacillati</taxon>
        <taxon>Bacillota</taxon>
        <taxon>Clostridia</taxon>
        <taxon>Lachnospirales</taxon>
        <taxon>Lachnospiraceae</taxon>
        <taxon>Variimorphobacter</taxon>
    </lineage>
</organism>
<feature type="domain" description="4Fe-4S ferredoxin-type" evidence="12">
    <location>
        <begin position="245"/>
        <end position="273"/>
    </location>
</feature>